<feature type="transmembrane region" description="Helical" evidence="1">
    <location>
        <begin position="238"/>
        <end position="263"/>
    </location>
</feature>
<dbReference type="EMBL" id="CAUOFW020002303">
    <property type="protein sequence ID" value="CAK9152896.1"/>
    <property type="molecule type" value="Genomic_DNA"/>
</dbReference>
<evidence type="ECO:0000313" key="3">
    <source>
        <dbReference type="Proteomes" id="UP001642360"/>
    </source>
</evidence>
<feature type="transmembrane region" description="Helical" evidence="1">
    <location>
        <begin position="77"/>
        <end position="94"/>
    </location>
</feature>
<proteinExistence type="predicted"/>
<feature type="transmembrane region" description="Helical" evidence="1">
    <location>
        <begin position="115"/>
        <end position="139"/>
    </location>
</feature>
<sequence length="282" mass="31896">MGWKIWQQSEKKLLDFYATLRDPFQVLTITLLSLLLPLSFLLLARLSTAHYLLAFTAYSTPPQSSLIFSLLLNTYPFLLHGLVSIVSVTTFVHCSTGRLTPITELPALMLRPGLYTAWILLCTLQVCVGLGIEGTIAAGIDGSDFGQERSLLGRVIFFLGLHETMLYWSRTVVKRVVDDTVFGFAREERWVERVAMGASFGVLWWWRLRGEVESLVVVAEVKRELLMGVGVADFVSWWLYYLTVMIGMVRLVKGLIWLGMIFLCRRVEGSLGDPRPNVDEKV</sequence>
<name>A0ABC8S6R1_9AQUA</name>
<evidence type="ECO:0000313" key="2">
    <source>
        <dbReference type="EMBL" id="CAK9152896.1"/>
    </source>
</evidence>
<feature type="transmembrane region" description="Helical" evidence="1">
    <location>
        <begin position="24"/>
        <end position="44"/>
    </location>
</feature>
<dbReference type="Proteomes" id="UP001642360">
    <property type="component" value="Unassembled WGS sequence"/>
</dbReference>
<gene>
    <name evidence="2" type="ORF">ILEXP_LOCUS21124</name>
</gene>
<evidence type="ECO:0000256" key="1">
    <source>
        <dbReference type="SAM" id="Phobius"/>
    </source>
</evidence>
<feature type="transmembrane region" description="Helical" evidence="1">
    <location>
        <begin position="190"/>
        <end position="206"/>
    </location>
</feature>
<protein>
    <recommendedName>
        <fullName evidence="4">Transmembrane protein</fullName>
    </recommendedName>
</protein>
<keyword evidence="1" id="KW-1133">Transmembrane helix</keyword>
<keyword evidence="1" id="KW-0472">Membrane</keyword>
<feature type="transmembrane region" description="Helical" evidence="1">
    <location>
        <begin position="151"/>
        <end position="169"/>
    </location>
</feature>
<dbReference type="PANTHER" id="PTHR37172">
    <property type="entry name" value="TRANSMEMBRANE PROTEIN"/>
    <property type="match status" value="1"/>
</dbReference>
<reference evidence="2 3" key="1">
    <citation type="submission" date="2024-02" db="EMBL/GenBank/DDBJ databases">
        <authorList>
            <person name="Vignale AGUSTIN F."/>
            <person name="Sosa J E."/>
            <person name="Modenutti C."/>
        </authorList>
    </citation>
    <scope>NUCLEOTIDE SEQUENCE [LARGE SCALE GENOMIC DNA]</scope>
</reference>
<comment type="caution">
    <text evidence="2">The sequence shown here is derived from an EMBL/GenBank/DDBJ whole genome shotgun (WGS) entry which is preliminary data.</text>
</comment>
<keyword evidence="3" id="KW-1185">Reference proteome</keyword>
<dbReference type="PANTHER" id="PTHR37172:SF3">
    <property type="entry name" value="TRANSMEMBRANE PROTEIN"/>
    <property type="match status" value="1"/>
</dbReference>
<dbReference type="AlphaFoldDB" id="A0ABC8S6R1"/>
<accession>A0ABC8S6R1</accession>
<organism evidence="2 3">
    <name type="scientific">Ilex paraguariensis</name>
    <name type="common">yerba mate</name>
    <dbReference type="NCBI Taxonomy" id="185542"/>
    <lineage>
        <taxon>Eukaryota</taxon>
        <taxon>Viridiplantae</taxon>
        <taxon>Streptophyta</taxon>
        <taxon>Embryophyta</taxon>
        <taxon>Tracheophyta</taxon>
        <taxon>Spermatophyta</taxon>
        <taxon>Magnoliopsida</taxon>
        <taxon>eudicotyledons</taxon>
        <taxon>Gunneridae</taxon>
        <taxon>Pentapetalae</taxon>
        <taxon>asterids</taxon>
        <taxon>campanulids</taxon>
        <taxon>Aquifoliales</taxon>
        <taxon>Aquifoliaceae</taxon>
        <taxon>Ilex</taxon>
    </lineage>
</organism>
<keyword evidence="1" id="KW-0812">Transmembrane</keyword>
<evidence type="ECO:0008006" key="4">
    <source>
        <dbReference type="Google" id="ProtNLM"/>
    </source>
</evidence>